<feature type="non-terminal residue" evidence="1">
    <location>
        <position position="1"/>
    </location>
</feature>
<sequence>PKNTEEWNNIARGFLQRWNIPNCIGSIDGKHVTVDAPSNSGFENFNYKRGFSKILLAMCDSGYKFLYVDHGRC</sequence>
<accession>A0AC60QK28</accession>
<dbReference type="Proteomes" id="UP000805193">
    <property type="component" value="Unassembled WGS sequence"/>
</dbReference>
<protein>
    <submittedName>
        <fullName evidence="1">Uncharacterized protein</fullName>
    </submittedName>
</protein>
<evidence type="ECO:0000313" key="1">
    <source>
        <dbReference type="EMBL" id="KAG0435107.1"/>
    </source>
</evidence>
<keyword evidence="2" id="KW-1185">Reference proteome</keyword>
<gene>
    <name evidence="1" type="ORF">HPB47_018681</name>
</gene>
<evidence type="ECO:0000313" key="2">
    <source>
        <dbReference type="Proteomes" id="UP000805193"/>
    </source>
</evidence>
<feature type="non-terminal residue" evidence="1">
    <location>
        <position position="73"/>
    </location>
</feature>
<dbReference type="EMBL" id="JABSTQ010007913">
    <property type="protein sequence ID" value="KAG0435107.1"/>
    <property type="molecule type" value="Genomic_DNA"/>
</dbReference>
<comment type="caution">
    <text evidence="1">The sequence shown here is derived from an EMBL/GenBank/DDBJ whole genome shotgun (WGS) entry which is preliminary data.</text>
</comment>
<reference evidence="1 2" key="1">
    <citation type="journal article" date="2020" name="Cell">
        <title>Large-Scale Comparative Analyses of Tick Genomes Elucidate Their Genetic Diversity and Vector Capacities.</title>
        <authorList>
            <consortium name="Tick Genome and Microbiome Consortium (TIGMIC)"/>
            <person name="Jia N."/>
            <person name="Wang J."/>
            <person name="Shi W."/>
            <person name="Du L."/>
            <person name="Sun Y."/>
            <person name="Zhan W."/>
            <person name="Jiang J.F."/>
            <person name="Wang Q."/>
            <person name="Zhang B."/>
            <person name="Ji P."/>
            <person name="Bell-Sakyi L."/>
            <person name="Cui X.M."/>
            <person name="Yuan T.T."/>
            <person name="Jiang B.G."/>
            <person name="Yang W.F."/>
            <person name="Lam T.T."/>
            <person name="Chang Q.C."/>
            <person name="Ding S.J."/>
            <person name="Wang X.J."/>
            <person name="Zhu J.G."/>
            <person name="Ruan X.D."/>
            <person name="Zhao L."/>
            <person name="Wei J.T."/>
            <person name="Ye R.Z."/>
            <person name="Que T.C."/>
            <person name="Du C.H."/>
            <person name="Zhou Y.H."/>
            <person name="Cheng J.X."/>
            <person name="Dai P.F."/>
            <person name="Guo W.B."/>
            <person name="Han X.H."/>
            <person name="Huang E.J."/>
            <person name="Li L.F."/>
            <person name="Wei W."/>
            <person name="Gao Y.C."/>
            <person name="Liu J.Z."/>
            <person name="Shao H.Z."/>
            <person name="Wang X."/>
            <person name="Wang C.C."/>
            <person name="Yang T.C."/>
            <person name="Huo Q.B."/>
            <person name="Li W."/>
            <person name="Chen H.Y."/>
            <person name="Chen S.E."/>
            <person name="Zhou L.G."/>
            <person name="Ni X.B."/>
            <person name="Tian J.H."/>
            <person name="Sheng Y."/>
            <person name="Liu T."/>
            <person name="Pan Y.S."/>
            <person name="Xia L.Y."/>
            <person name="Li J."/>
            <person name="Zhao F."/>
            <person name="Cao W.C."/>
        </authorList>
    </citation>
    <scope>NUCLEOTIDE SEQUENCE [LARGE SCALE GENOMIC DNA]</scope>
    <source>
        <tissue evidence="1">Larvae</tissue>
    </source>
</reference>
<name>A0AC60QK28_IXOPE</name>
<organism evidence="1 2">
    <name type="scientific">Ixodes persulcatus</name>
    <name type="common">Taiga tick</name>
    <dbReference type="NCBI Taxonomy" id="34615"/>
    <lineage>
        <taxon>Eukaryota</taxon>
        <taxon>Metazoa</taxon>
        <taxon>Ecdysozoa</taxon>
        <taxon>Arthropoda</taxon>
        <taxon>Chelicerata</taxon>
        <taxon>Arachnida</taxon>
        <taxon>Acari</taxon>
        <taxon>Parasitiformes</taxon>
        <taxon>Ixodida</taxon>
        <taxon>Ixodoidea</taxon>
        <taxon>Ixodidae</taxon>
        <taxon>Ixodinae</taxon>
        <taxon>Ixodes</taxon>
    </lineage>
</organism>
<proteinExistence type="predicted"/>